<feature type="compositionally biased region" description="Polar residues" evidence="5">
    <location>
        <begin position="290"/>
        <end position="306"/>
    </location>
</feature>
<evidence type="ECO:0000256" key="1">
    <source>
        <dbReference type="ARBA" id="ARBA00004141"/>
    </source>
</evidence>
<dbReference type="GO" id="GO:0004252">
    <property type="term" value="F:serine-type endopeptidase activity"/>
    <property type="evidence" value="ECO:0007669"/>
    <property type="project" value="InterPro"/>
</dbReference>
<dbReference type="PANTHER" id="PTHR43066">
    <property type="entry name" value="RHOMBOID-RELATED PROTEIN"/>
    <property type="match status" value="1"/>
</dbReference>
<evidence type="ECO:0000256" key="4">
    <source>
        <dbReference type="ARBA" id="ARBA00023136"/>
    </source>
</evidence>
<keyword evidence="2 6" id="KW-0812">Transmembrane</keyword>
<feature type="region of interest" description="Disordered" evidence="5">
    <location>
        <begin position="270"/>
        <end position="321"/>
    </location>
</feature>
<evidence type="ECO:0000259" key="7">
    <source>
        <dbReference type="PROSITE" id="PS51140"/>
    </source>
</evidence>
<dbReference type="GO" id="GO:0043130">
    <property type="term" value="F:ubiquitin binding"/>
    <property type="evidence" value="ECO:0007669"/>
    <property type="project" value="InterPro"/>
</dbReference>
<dbReference type="Proteomes" id="UP000076154">
    <property type="component" value="Unassembled WGS sequence"/>
</dbReference>
<dbReference type="EMBL" id="LUEZ02000071">
    <property type="protein sequence ID" value="RDB19975.1"/>
    <property type="molecule type" value="Genomic_DNA"/>
</dbReference>
<organism evidence="8 9">
    <name type="scientific">Hypsizygus marmoreus</name>
    <name type="common">White beech mushroom</name>
    <name type="synonym">Agaricus marmoreus</name>
    <dbReference type="NCBI Taxonomy" id="39966"/>
    <lineage>
        <taxon>Eukaryota</taxon>
        <taxon>Fungi</taxon>
        <taxon>Dikarya</taxon>
        <taxon>Basidiomycota</taxon>
        <taxon>Agaricomycotina</taxon>
        <taxon>Agaricomycetes</taxon>
        <taxon>Agaricomycetidae</taxon>
        <taxon>Agaricales</taxon>
        <taxon>Tricholomatineae</taxon>
        <taxon>Lyophyllaceae</taxon>
        <taxon>Hypsizygus</taxon>
    </lineage>
</organism>
<dbReference type="STRING" id="39966.A0A369JHU7"/>
<evidence type="ECO:0000313" key="9">
    <source>
        <dbReference type="Proteomes" id="UP000076154"/>
    </source>
</evidence>
<keyword evidence="3 6" id="KW-1133">Transmembrane helix</keyword>
<dbReference type="SUPFAM" id="SSF144091">
    <property type="entry name" value="Rhomboid-like"/>
    <property type="match status" value="1"/>
</dbReference>
<dbReference type="PANTHER" id="PTHR43066:SF21">
    <property type="entry name" value="UBIQUITIN-ASSOCIATED DOMAIN-CONTAINING PROTEIN 2"/>
    <property type="match status" value="1"/>
</dbReference>
<dbReference type="AlphaFoldDB" id="A0A369JHU7"/>
<dbReference type="Pfam" id="PF01694">
    <property type="entry name" value="Rhomboid"/>
    <property type="match status" value="1"/>
</dbReference>
<evidence type="ECO:0000256" key="5">
    <source>
        <dbReference type="SAM" id="MobiDB-lite"/>
    </source>
</evidence>
<name>A0A369JHU7_HYPMA</name>
<proteinExistence type="predicted"/>
<feature type="transmembrane region" description="Helical" evidence="6">
    <location>
        <begin position="137"/>
        <end position="159"/>
    </location>
</feature>
<dbReference type="Gene3D" id="1.20.1540.10">
    <property type="entry name" value="Rhomboid-like"/>
    <property type="match status" value="1"/>
</dbReference>
<evidence type="ECO:0000313" key="8">
    <source>
        <dbReference type="EMBL" id="RDB19975.1"/>
    </source>
</evidence>
<dbReference type="InterPro" id="IPR003892">
    <property type="entry name" value="CUE"/>
</dbReference>
<dbReference type="InParanoid" id="A0A369JHU7"/>
<evidence type="ECO:0000256" key="6">
    <source>
        <dbReference type="SAM" id="Phobius"/>
    </source>
</evidence>
<dbReference type="InterPro" id="IPR035952">
    <property type="entry name" value="Rhomboid-like_sf"/>
</dbReference>
<keyword evidence="4 6" id="KW-0472">Membrane</keyword>
<dbReference type="GO" id="GO:0016020">
    <property type="term" value="C:membrane"/>
    <property type="evidence" value="ECO:0007669"/>
    <property type="project" value="UniProtKB-SubCell"/>
</dbReference>
<dbReference type="PROSITE" id="PS51140">
    <property type="entry name" value="CUE"/>
    <property type="match status" value="1"/>
</dbReference>
<sequence length="390" mass="42799">MTRVQMYSAGPPVPAFLGEKQFSRVQPSVSSDQFDTSVSSGSRQAGQCLLHHMSFENASVTKGLMVVSGLSSILVGLFDVKHYFHLQLVPHLSRHHQYWRLAFHHLAFSNSSDLFVSELVLYNVGVQVERQFGSVKFASFALVSTLLGTILEFLALLLFHRVGLNQFAMGPSALIFSLLYQYSRIVPSSYNYRIFGIPLNNKSMIYLLALQMAISRPPGSIAAALIGVLAGQIYRSDLANLKAYRISPTVVKFSTRFLLPLIGSLRPPRRSNRALPDEARANRATPPATSPQNEEVITTARPTSDSAAPRLRNPTAPANVEGTGSVVREWVDELTGRAERANAGIRVPPEAEIIQLTAMFPDVQRNVIVAALQRSPNIEAAVETLLSSQS</sequence>
<dbReference type="OrthoDB" id="272778at2759"/>
<comment type="caution">
    <text evidence="8">The sequence shown here is derived from an EMBL/GenBank/DDBJ whole genome shotgun (WGS) entry which is preliminary data.</text>
</comment>
<comment type="subcellular location">
    <subcellularLocation>
        <location evidence="1">Membrane</location>
        <topology evidence="1">Multi-pass membrane protein</topology>
    </subcellularLocation>
</comment>
<reference evidence="8" key="1">
    <citation type="submission" date="2018-04" db="EMBL/GenBank/DDBJ databases">
        <title>Whole genome sequencing of Hypsizygus marmoreus.</title>
        <authorList>
            <person name="Choi I.-G."/>
            <person name="Min B."/>
            <person name="Kim J.-G."/>
            <person name="Kim S."/>
            <person name="Oh Y.-L."/>
            <person name="Kong W.-S."/>
            <person name="Park H."/>
            <person name="Jeong J."/>
            <person name="Song E.-S."/>
        </authorList>
    </citation>
    <scope>NUCLEOTIDE SEQUENCE [LARGE SCALE GENOMIC DNA]</scope>
    <source>
        <strain evidence="8">51987-8</strain>
    </source>
</reference>
<evidence type="ECO:0000256" key="2">
    <source>
        <dbReference type="ARBA" id="ARBA00022692"/>
    </source>
</evidence>
<dbReference type="GO" id="GO:0016874">
    <property type="term" value="F:ligase activity"/>
    <property type="evidence" value="ECO:0007669"/>
    <property type="project" value="UniProtKB-KW"/>
</dbReference>
<dbReference type="CDD" id="cd14279">
    <property type="entry name" value="CUE"/>
    <property type="match status" value="1"/>
</dbReference>
<dbReference type="Pfam" id="PF02845">
    <property type="entry name" value="CUE"/>
    <property type="match status" value="1"/>
</dbReference>
<accession>A0A369JHU7</accession>
<dbReference type="FunCoup" id="A0A369JHU7">
    <property type="interactions" value="9"/>
</dbReference>
<keyword evidence="9" id="KW-1185">Reference proteome</keyword>
<gene>
    <name evidence="8" type="primary">dsc2</name>
    <name evidence="8" type="ORF">Hypma_012905</name>
</gene>
<protein>
    <submittedName>
        <fullName evidence="8">DSC E3 ubiquitin ligase complex subunit 2</fullName>
    </submittedName>
</protein>
<evidence type="ECO:0000256" key="3">
    <source>
        <dbReference type="ARBA" id="ARBA00022989"/>
    </source>
</evidence>
<feature type="domain" description="CUE" evidence="7">
    <location>
        <begin position="348"/>
        <end position="390"/>
    </location>
</feature>
<dbReference type="InterPro" id="IPR022764">
    <property type="entry name" value="Peptidase_S54_rhomboid_dom"/>
</dbReference>